<feature type="domain" description="Nucleoprotein TPR/MPL1" evidence="1">
    <location>
        <begin position="27"/>
        <end position="91"/>
    </location>
</feature>
<name>A0ABR2FD62_9ROSI</name>
<proteinExistence type="predicted"/>
<evidence type="ECO:0000313" key="2">
    <source>
        <dbReference type="EMBL" id="KAK8578839.1"/>
    </source>
</evidence>
<sequence length="159" mass="18557">MLLEPERFSIQLRLNSSLLLLLVNDLEKELIERHNTWLNKELTAKVDNLIEIRRTHAELEADMSAKLADVEKQYNECSSSLNWHKERTKELETKLTYVQEELCSSKEVATSNEERFSAELSIKGSRELGKLKLSREHQLLAIHLDDSRRRWCLVILSIA</sequence>
<organism evidence="2 3">
    <name type="scientific">Hibiscus sabdariffa</name>
    <name type="common">roselle</name>
    <dbReference type="NCBI Taxonomy" id="183260"/>
    <lineage>
        <taxon>Eukaryota</taxon>
        <taxon>Viridiplantae</taxon>
        <taxon>Streptophyta</taxon>
        <taxon>Embryophyta</taxon>
        <taxon>Tracheophyta</taxon>
        <taxon>Spermatophyta</taxon>
        <taxon>Magnoliopsida</taxon>
        <taxon>eudicotyledons</taxon>
        <taxon>Gunneridae</taxon>
        <taxon>Pentapetalae</taxon>
        <taxon>rosids</taxon>
        <taxon>malvids</taxon>
        <taxon>Malvales</taxon>
        <taxon>Malvaceae</taxon>
        <taxon>Malvoideae</taxon>
        <taxon>Hibiscus</taxon>
    </lineage>
</organism>
<reference evidence="2 3" key="1">
    <citation type="journal article" date="2024" name="G3 (Bethesda)">
        <title>Genome assembly of Hibiscus sabdariffa L. provides insights into metabolisms of medicinal natural products.</title>
        <authorList>
            <person name="Kim T."/>
        </authorList>
    </citation>
    <scope>NUCLEOTIDE SEQUENCE [LARGE SCALE GENOMIC DNA]</scope>
    <source>
        <strain evidence="2">TK-2024</strain>
        <tissue evidence="2">Old leaves</tissue>
    </source>
</reference>
<dbReference type="Pfam" id="PF25481">
    <property type="entry name" value="Nucleoprot-TPR"/>
    <property type="match status" value="1"/>
</dbReference>
<dbReference type="EMBL" id="JBBPBM010000006">
    <property type="protein sequence ID" value="KAK8578839.1"/>
    <property type="molecule type" value="Genomic_DNA"/>
</dbReference>
<gene>
    <name evidence="2" type="ORF">V6N12_069183</name>
</gene>
<dbReference type="Proteomes" id="UP001472677">
    <property type="component" value="Unassembled WGS sequence"/>
</dbReference>
<evidence type="ECO:0000313" key="3">
    <source>
        <dbReference type="Proteomes" id="UP001472677"/>
    </source>
</evidence>
<dbReference type="InterPro" id="IPR057577">
    <property type="entry name" value="Nucleoprot-TPR/MLP1_dom"/>
</dbReference>
<dbReference type="PANTHER" id="PTHR18898">
    <property type="entry name" value="NUCLEOPROTEIN TPR-RELATED"/>
    <property type="match status" value="1"/>
</dbReference>
<protein>
    <recommendedName>
        <fullName evidence="1">Nucleoprotein TPR/MPL1 domain-containing protein</fullName>
    </recommendedName>
</protein>
<comment type="caution">
    <text evidence="2">The sequence shown here is derived from an EMBL/GenBank/DDBJ whole genome shotgun (WGS) entry which is preliminary data.</text>
</comment>
<evidence type="ECO:0000259" key="1">
    <source>
        <dbReference type="Pfam" id="PF25481"/>
    </source>
</evidence>
<accession>A0ABR2FD62</accession>
<dbReference type="PANTHER" id="PTHR18898:SF2">
    <property type="entry name" value="NUCLEOPROTEIN TPR"/>
    <property type="match status" value="1"/>
</dbReference>
<keyword evidence="3" id="KW-1185">Reference proteome</keyword>